<dbReference type="PROSITE" id="PS50043">
    <property type="entry name" value="HTH_LUXR_2"/>
    <property type="match status" value="1"/>
</dbReference>
<protein>
    <submittedName>
        <fullName evidence="2">Pimeloyl-ACP methyl ester carboxylesterase</fullName>
    </submittedName>
</protein>
<evidence type="ECO:0000313" key="2">
    <source>
        <dbReference type="EMBL" id="SFJ20692.1"/>
    </source>
</evidence>
<reference evidence="3" key="1">
    <citation type="submission" date="2016-10" db="EMBL/GenBank/DDBJ databases">
        <authorList>
            <person name="Varghese N."/>
            <person name="Submissions S."/>
        </authorList>
    </citation>
    <scope>NUCLEOTIDE SEQUENCE [LARGE SCALE GENOMIC DNA]</scope>
    <source>
        <strain evidence="3">DSM 26471</strain>
    </source>
</reference>
<dbReference type="InterPro" id="IPR000073">
    <property type="entry name" value="AB_hydrolase_1"/>
</dbReference>
<keyword evidence="3" id="KW-1185">Reference proteome</keyword>
<dbReference type="OrthoDB" id="8107794at2"/>
<dbReference type="AlphaFoldDB" id="A0A1I3PGQ4"/>
<dbReference type="PANTHER" id="PTHR43329">
    <property type="entry name" value="EPOXIDE HYDROLASE"/>
    <property type="match status" value="1"/>
</dbReference>
<dbReference type="RefSeq" id="WP_090059908.1">
    <property type="nucleotide sequence ID" value="NZ_FORH01000002.1"/>
</dbReference>
<feature type="domain" description="HTH luxR-type" evidence="1">
    <location>
        <begin position="187"/>
        <end position="252"/>
    </location>
</feature>
<dbReference type="InterPro" id="IPR016032">
    <property type="entry name" value="Sig_transdc_resp-reg_C-effctor"/>
</dbReference>
<dbReference type="Pfam" id="PF00561">
    <property type="entry name" value="Abhydrolase_1"/>
    <property type="match status" value="1"/>
</dbReference>
<proteinExistence type="predicted"/>
<dbReference type="InterPro" id="IPR036388">
    <property type="entry name" value="WH-like_DNA-bd_sf"/>
</dbReference>
<dbReference type="SUPFAM" id="SSF46894">
    <property type="entry name" value="C-terminal effector domain of the bipartite response regulators"/>
    <property type="match status" value="1"/>
</dbReference>
<dbReference type="CDD" id="cd06170">
    <property type="entry name" value="LuxR_C_like"/>
    <property type="match status" value="1"/>
</dbReference>
<gene>
    <name evidence="2" type="ORF">SAMN04487991_1674</name>
</gene>
<sequence>MPPPDDILSAIYDVALSPECYARLLPHMDRENTPMAAEPALPEHLLLTHFIRAEEILDRGHPQKTTDEVATLMGRFSQSTALLVNARLEVLAVNGPAEQLFGIAPGAPLSRARLPETTRAALLALIKKRLLPGDAIADANESLLELQHHDRPRPVLLQLHVEQLPKAGRVVLILSSDLIWPEGFETVLASAFGLTPTETEVIRRLINSENIQEIAKARGRSVDTIRTQVKTILGKTDTRSQAELIRIVLMMMHMATGPTARRNRIGTGAPLQQVQWHRLTLRDGRRMSYRDFGAPEGRPVVVWPMDYGFTRWSPTAEARARTLGLRVILPLRGGYGSSDMPPLRGLLSDHYARDIADLMDHLALPPCPHLTMGVDLMMVARFAALFPERITGLISCAAIFPITEAKQIRCMDKWHRMILATARNTPRLLPFLVKAGFALALRAGKDAFMHNIFADAPGDLALLDDPETREALFEGTHYTLSKEHNAADIFTRTTIEQMTRDWRADLQALVRHVPVQIIQGREDTEVPPEMLAEHMRDYPEVTLHLCEDGGRFVFFRHWQKALELLDRLA</sequence>
<accession>A0A1I3PGQ4</accession>
<dbReference type="InterPro" id="IPR000792">
    <property type="entry name" value="Tscrpt_reg_LuxR_C"/>
</dbReference>
<evidence type="ECO:0000313" key="3">
    <source>
        <dbReference type="Proteomes" id="UP000199630"/>
    </source>
</evidence>
<dbReference type="Gene3D" id="1.10.10.10">
    <property type="entry name" value="Winged helix-like DNA-binding domain superfamily/Winged helix DNA-binding domain"/>
    <property type="match status" value="1"/>
</dbReference>
<dbReference type="EMBL" id="FORH01000002">
    <property type="protein sequence ID" value="SFJ20692.1"/>
    <property type="molecule type" value="Genomic_DNA"/>
</dbReference>
<name>A0A1I3PGQ4_9RHOB</name>
<dbReference type="GO" id="GO:0006355">
    <property type="term" value="P:regulation of DNA-templated transcription"/>
    <property type="evidence" value="ECO:0007669"/>
    <property type="project" value="InterPro"/>
</dbReference>
<evidence type="ECO:0000259" key="1">
    <source>
        <dbReference type="PROSITE" id="PS50043"/>
    </source>
</evidence>
<dbReference type="GO" id="GO:0003677">
    <property type="term" value="F:DNA binding"/>
    <property type="evidence" value="ECO:0007669"/>
    <property type="project" value="InterPro"/>
</dbReference>
<dbReference type="InterPro" id="IPR029058">
    <property type="entry name" value="AB_hydrolase_fold"/>
</dbReference>
<dbReference type="Proteomes" id="UP000199630">
    <property type="component" value="Unassembled WGS sequence"/>
</dbReference>
<organism evidence="2 3">
    <name type="scientific">Celeribacter neptunius</name>
    <dbReference type="NCBI Taxonomy" id="588602"/>
    <lineage>
        <taxon>Bacteria</taxon>
        <taxon>Pseudomonadati</taxon>
        <taxon>Pseudomonadota</taxon>
        <taxon>Alphaproteobacteria</taxon>
        <taxon>Rhodobacterales</taxon>
        <taxon>Roseobacteraceae</taxon>
        <taxon>Celeribacter</taxon>
    </lineage>
</organism>
<dbReference type="STRING" id="588602.SAMN04487991_1674"/>
<dbReference type="SMART" id="SM00421">
    <property type="entry name" value="HTH_LUXR"/>
    <property type="match status" value="1"/>
</dbReference>
<dbReference type="Gene3D" id="3.40.50.1820">
    <property type="entry name" value="alpha/beta hydrolase"/>
    <property type="match status" value="1"/>
</dbReference>
<dbReference type="SUPFAM" id="SSF53474">
    <property type="entry name" value="alpha/beta-Hydrolases"/>
    <property type="match status" value="1"/>
</dbReference>